<proteinExistence type="predicted"/>
<dbReference type="PROSITE" id="PS51257">
    <property type="entry name" value="PROKAR_LIPOPROTEIN"/>
    <property type="match status" value="1"/>
</dbReference>
<organism evidence="1 2">
    <name type="scientific">Tenacibaculum mesophilum</name>
    <dbReference type="NCBI Taxonomy" id="104268"/>
    <lineage>
        <taxon>Bacteria</taxon>
        <taxon>Pseudomonadati</taxon>
        <taxon>Bacteroidota</taxon>
        <taxon>Flavobacteriia</taxon>
        <taxon>Flavobacteriales</taxon>
        <taxon>Flavobacteriaceae</taxon>
        <taxon>Tenacibaculum</taxon>
    </lineage>
</organism>
<dbReference type="SUPFAM" id="SSF101898">
    <property type="entry name" value="NHL repeat"/>
    <property type="match status" value="1"/>
</dbReference>
<evidence type="ECO:0000313" key="1">
    <source>
        <dbReference type="EMBL" id="AZJ31783.1"/>
    </source>
</evidence>
<gene>
    <name evidence="1" type="ORF">D6200_04060</name>
</gene>
<dbReference type="Proteomes" id="UP000269693">
    <property type="component" value="Chromosome"/>
</dbReference>
<accession>A0ABN5T3N3</accession>
<protein>
    <recommendedName>
        <fullName evidence="3">PQQ-like domain-containing protein</fullName>
    </recommendedName>
</protein>
<evidence type="ECO:0008006" key="3">
    <source>
        <dbReference type="Google" id="ProtNLM"/>
    </source>
</evidence>
<name>A0ABN5T3N3_9FLAO</name>
<reference evidence="1 2" key="1">
    <citation type="submission" date="2018-09" db="EMBL/GenBank/DDBJ databases">
        <title>Insights into the microbiota of Asian seabass (Lates calcarifer) with tenacibaculosis symptoms and description of sp. nov. Tenacibaculum singaporense.</title>
        <authorList>
            <person name="Miyake S."/>
            <person name="Soh M."/>
            <person name="Azman M.N."/>
            <person name="Ngoh S.Y."/>
            <person name="Orban L."/>
            <person name="Seedorf H."/>
        </authorList>
    </citation>
    <scope>NUCLEOTIDE SEQUENCE [LARGE SCALE GENOMIC DNA]</scope>
    <source>
        <strain evidence="1 2">DSM 13764</strain>
    </source>
</reference>
<sequence length="406" mass="47633">MNKTVLLLFFLTFISCNSDDIDMSEEQGEPTQLIIGEKQYYPVENPYYISWLDLNIFNNDILVSGISFKDNNSEGLFINYLDQNLNITDKKSPIRDQFNQNSSFHNGNIESRNIITIPQNNNLYIAYSYLTDYENKSMLIKTSNKGNLIWEKELDNKTFVNNFVIISNNLFVLKNLIVGNQENRKSSILIFDLNSNFINEINFPDEYKNFNDIISLDNESIILSCFKKELGISEIEPYIIKSDLQGNILWELKLHTFFDFTFRYDNFIINKTNNYILSVMPDRQNGRHIFCKVSFEGQLIWKKNITINNFPYNRFEFIEDFKTDNNGNTYLIGAVNEQIGFGPRRMAIAKYDLNGNLEKSYYHRNENDEQWGQSIDLTNKNIYTLSTNYPSHKVSLIKLNFDLEIE</sequence>
<evidence type="ECO:0000313" key="2">
    <source>
        <dbReference type="Proteomes" id="UP000269693"/>
    </source>
</evidence>
<keyword evidence="2" id="KW-1185">Reference proteome</keyword>
<dbReference type="EMBL" id="CP032544">
    <property type="protein sequence ID" value="AZJ31783.1"/>
    <property type="molecule type" value="Genomic_DNA"/>
</dbReference>
<dbReference type="RefSeq" id="WP_125064369.1">
    <property type="nucleotide sequence ID" value="NZ_FQVV01000004.1"/>
</dbReference>